<proteinExistence type="predicted"/>
<keyword evidence="1" id="KW-0456">Lyase</keyword>
<protein>
    <submittedName>
        <fullName evidence="1">Phosphatidylserine decarboxylase 1</fullName>
        <ecNumber evidence="1">4.1.1.65</ecNumber>
    </submittedName>
</protein>
<dbReference type="EC" id="4.1.1.65" evidence="1"/>
<gene>
    <name evidence="1" type="primary">PSD1_1</name>
    <name evidence="1" type="ORF">EV182_004619</name>
</gene>
<name>A0ACC1HCN9_9FUNG</name>
<evidence type="ECO:0000313" key="2">
    <source>
        <dbReference type="Proteomes" id="UP001145114"/>
    </source>
</evidence>
<dbReference type="EMBL" id="JAMZIH010006602">
    <property type="protein sequence ID" value="KAJ1673755.1"/>
    <property type="molecule type" value="Genomic_DNA"/>
</dbReference>
<accession>A0ACC1HCN9</accession>
<feature type="non-terminal residue" evidence="1">
    <location>
        <position position="1"/>
    </location>
</feature>
<keyword evidence="2" id="KW-1185">Reference proteome</keyword>
<evidence type="ECO:0000313" key="1">
    <source>
        <dbReference type="EMBL" id="KAJ1673755.1"/>
    </source>
</evidence>
<sequence length="61" mass="6878">ISYKTHSKILGGVPLEKGQEIGGFKLGSTIVLIFEAPENFQFFIKTNQYIRMGELLGKVQY</sequence>
<reference evidence="1" key="1">
    <citation type="submission" date="2022-06" db="EMBL/GenBank/DDBJ databases">
        <title>Phylogenomic reconstructions and comparative analyses of Kickxellomycotina fungi.</title>
        <authorList>
            <person name="Reynolds N.K."/>
            <person name="Stajich J.E."/>
            <person name="Barry K."/>
            <person name="Grigoriev I.V."/>
            <person name="Crous P."/>
            <person name="Smith M.E."/>
        </authorList>
    </citation>
    <scope>NUCLEOTIDE SEQUENCE</scope>
    <source>
        <strain evidence="1">RSA 2271</strain>
    </source>
</reference>
<dbReference type="Proteomes" id="UP001145114">
    <property type="component" value="Unassembled WGS sequence"/>
</dbReference>
<organism evidence="1 2">
    <name type="scientific">Spiromyces aspiralis</name>
    <dbReference type="NCBI Taxonomy" id="68401"/>
    <lineage>
        <taxon>Eukaryota</taxon>
        <taxon>Fungi</taxon>
        <taxon>Fungi incertae sedis</taxon>
        <taxon>Zoopagomycota</taxon>
        <taxon>Kickxellomycotina</taxon>
        <taxon>Kickxellomycetes</taxon>
        <taxon>Kickxellales</taxon>
        <taxon>Kickxellaceae</taxon>
        <taxon>Spiromyces</taxon>
    </lineage>
</organism>
<comment type="caution">
    <text evidence="1">The sequence shown here is derived from an EMBL/GenBank/DDBJ whole genome shotgun (WGS) entry which is preliminary data.</text>
</comment>